<dbReference type="InterPro" id="IPR024618">
    <property type="entry name" value="DUF3857"/>
</dbReference>
<evidence type="ECO:0000259" key="2">
    <source>
        <dbReference type="Pfam" id="PF12969"/>
    </source>
</evidence>
<reference evidence="4" key="1">
    <citation type="journal article" date="2019" name="Int. J. Syst. Evol. Microbiol.">
        <title>The Global Catalogue of Microorganisms (GCM) 10K type strain sequencing project: providing services to taxonomists for standard genome sequencing and annotation.</title>
        <authorList>
            <consortium name="The Broad Institute Genomics Platform"/>
            <consortium name="The Broad Institute Genome Sequencing Center for Infectious Disease"/>
            <person name="Wu L."/>
            <person name="Ma J."/>
        </authorList>
    </citation>
    <scope>NUCLEOTIDE SEQUENCE [LARGE SCALE GENOMIC DNA]</scope>
    <source>
        <strain evidence="4">CECT 8010</strain>
    </source>
</reference>
<dbReference type="InterPro" id="IPR002931">
    <property type="entry name" value="Transglutaminase-like"/>
</dbReference>
<gene>
    <name evidence="3" type="ORF">ACFOW1_11185</name>
</gene>
<proteinExistence type="predicted"/>
<dbReference type="Pfam" id="PF01841">
    <property type="entry name" value="Transglut_core"/>
    <property type="match status" value="1"/>
</dbReference>
<evidence type="ECO:0000313" key="4">
    <source>
        <dbReference type="Proteomes" id="UP001595906"/>
    </source>
</evidence>
<evidence type="ECO:0000313" key="3">
    <source>
        <dbReference type="EMBL" id="MFC4232459.1"/>
    </source>
</evidence>
<sequence>MTTKFVLLLAISGLLISNYSYSQVKPISKLEKITLGDFKPKSPVVDSNANAVVLADIGSTEFEGNNNGDFTLVFKCVKRTLLVNKNAFDEATVKVPIYVGNTATEEEKFEDFEATTYNVENGAIVETKLDKNAVFKEKYNRTRTIRKFTFPNIKEGSIVEYKYTIKSPFSFFRGHIRSWYFQGKYPVLWSQYHVLIPHIFTYYPVQQGFLKYTIDSLKGIFKNYNIIDPGGANESSTIISVSGMAIYKVWAIKDAPAFKRENYTSSLENYFSKIDFQLHSIKLSENSPTQQILKSWVETIGKVLEDGDYKSVLEDKNSWLDEDLKRVTKEGTDFEKAKKIFAFVRDNFNCTDHDASIWLSDPLKKVYFSKKGTVTDINLVLTAMLNHAGFDVHPVMLSTRENGRVTESTALLNQYNYVIARLKIDSTYYLLDASYSKLGFGKLPEECYNTSARVIDKFPLLLSMNTDDLTEEKLTTVFIVNEDNGETNGSIASNLGYYESMHLRENLNTKKTSEFFKEFAKIYPSEITVQNLVLDSLPDVDEPLKMSYDIKLNFNDEDIIYFNPLLSEAIKQNPFSSAERLYPVEMPYKDNNVFSLNMEIPKGYKVDELPKSTRVKLNDNEGMFEYIISNDGNRIQLRSKIVLEKANFTPEDYETLRNFYGFIVKKHAEQIVFKKIK</sequence>
<dbReference type="Gene3D" id="2.60.40.3140">
    <property type="match status" value="1"/>
</dbReference>
<dbReference type="Pfam" id="PF12969">
    <property type="entry name" value="DUF3857"/>
    <property type="match status" value="1"/>
</dbReference>
<dbReference type="Proteomes" id="UP001595906">
    <property type="component" value="Unassembled WGS sequence"/>
</dbReference>
<comment type="caution">
    <text evidence="3">The sequence shown here is derived from an EMBL/GenBank/DDBJ whole genome shotgun (WGS) entry which is preliminary data.</text>
</comment>
<dbReference type="RefSeq" id="WP_379014321.1">
    <property type="nucleotide sequence ID" value="NZ_JBHSDC010000022.1"/>
</dbReference>
<dbReference type="Gene3D" id="2.60.120.1130">
    <property type="match status" value="1"/>
</dbReference>
<evidence type="ECO:0000259" key="1">
    <source>
        <dbReference type="Pfam" id="PF01841"/>
    </source>
</evidence>
<feature type="domain" description="Transglutaminase-like" evidence="1">
    <location>
        <begin position="328"/>
        <end position="426"/>
    </location>
</feature>
<protein>
    <submittedName>
        <fullName evidence="3">Transglutaminase domain-containing protein</fullName>
    </submittedName>
</protein>
<dbReference type="EMBL" id="JBHSDC010000022">
    <property type="protein sequence ID" value="MFC4232459.1"/>
    <property type="molecule type" value="Genomic_DNA"/>
</dbReference>
<organism evidence="3 4">
    <name type="scientific">Parasediminibacterium paludis</name>
    <dbReference type="NCBI Taxonomy" id="908966"/>
    <lineage>
        <taxon>Bacteria</taxon>
        <taxon>Pseudomonadati</taxon>
        <taxon>Bacteroidota</taxon>
        <taxon>Chitinophagia</taxon>
        <taxon>Chitinophagales</taxon>
        <taxon>Chitinophagaceae</taxon>
        <taxon>Parasediminibacterium</taxon>
    </lineage>
</organism>
<name>A0ABV8PY31_9BACT</name>
<keyword evidence="4" id="KW-1185">Reference proteome</keyword>
<dbReference type="Gene3D" id="3.10.620.30">
    <property type="match status" value="1"/>
</dbReference>
<feature type="domain" description="DUF3857" evidence="2">
    <location>
        <begin position="107"/>
        <end position="198"/>
    </location>
</feature>
<accession>A0ABV8PY31</accession>